<protein>
    <recommendedName>
        <fullName evidence="7">C2H2-type domain-containing protein</fullName>
    </recommendedName>
</protein>
<organism evidence="8 9">
    <name type="scientific">Nesidiocoris tenuis</name>
    <dbReference type="NCBI Taxonomy" id="355587"/>
    <lineage>
        <taxon>Eukaryota</taxon>
        <taxon>Metazoa</taxon>
        <taxon>Ecdysozoa</taxon>
        <taxon>Arthropoda</taxon>
        <taxon>Hexapoda</taxon>
        <taxon>Insecta</taxon>
        <taxon>Pterygota</taxon>
        <taxon>Neoptera</taxon>
        <taxon>Paraneoptera</taxon>
        <taxon>Hemiptera</taxon>
        <taxon>Heteroptera</taxon>
        <taxon>Panheteroptera</taxon>
        <taxon>Cimicomorpha</taxon>
        <taxon>Miridae</taxon>
        <taxon>Dicyphina</taxon>
        <taxon>Nesidiocoris</taxon>
    </lineage>
</organism>
<evidence type="ECO:0000256" key="3">
    <source>
        <dbReference type="ARBA" id="ARBA00022771"/>
    </source>
</evidence>
<dbReference type="Gene3D" id="3.30.160.60">
    <property type="entry name" value="Classic Zinc Finger"/>
    <property type="match status" value="1"/>
</dbReference>
<dbReference type="PANTHER" id="PTHR24409">
    <property type="entry name" value="ZINC FINGER PROTEIN 142"/>
    <property type="match status" value="1"/>
</dbReference>
<accession>A0ABN7AW43</accession>
<gene>
    <name evidence="8" type="ORF">NTJ_09226</name>
</gene>
<proteinExistence type="predicted"/>
<dbReference type="EMBL" id="AP028915">
    <property type="protein sequence ID" value="BES96415.1"/>
    <property type="molecule type" value="Genomic_DNA"/>
</dbReference>
<dbReference type="InterPro" id="IPR036236">
    <property type="entry name" value="Znf_C2H2_sf"/>
</dbReference>
<name>A0ABN7AW43_9HEMI</name>
<dbReference type="PANTHER" id="PTHR24409:SF295">
    <property type="entry name" value="AZ2-RELATED"/>
    <property type="match status" value="1"/>
</dbReference>
<evidence type="ECO:0000256" key="5">
    <source>
        <dbReference type="PROSITE-ProRule" id="PRU00042"/>
    </source>
</evidence>
<evidence type="ECO:0000259" key="7">
    <source>
        <dbReference type="PROSITE" id="PS50157"/>
    </source>
</evidence>
<evidence type="ECO:0000256" key="1">
    <source>
        <dbReference type="ARBA" id="ARBA00022723"/>
    </source>
</evidence>
<feature type="region of interest" description="Disordered" evidence="6">
    <location>
        <begin position="516"/>
        <end position="535"/>
    </location>
</feature>
<evidence type="ECO:0000256" key="2">
    <source>
        <dbReference type="ARBA" id="ARBA00022737"/>
    </source>
</evidence>
<evidence type="ECO:0000256" key="6">
    <source>
        <dbReference type="SAM" id="MobiDB-lite"/>
    </source>
</evidence>
<evidence type="ECO:0000256" key="4">
    <source>
        <dbReference type="ARBA" id="ARBA00022833"/>
    </source>
</evidence>
<dbReference type="Proteomes" id="UP001307889">
    <property type="component" value="Chromosome 7"/>
</dbReference>
<keyword evidence="1" id="KW-0479">Metal-binding</keyword>
<dbReference type="Gene3D" id="3.30.1490.490">
    <property type="match status" value="1"/>
</dbReference>
<dbReference type="PROSITE" id="PS00028">
    <property type="entry name" value="ZINC_FINGER_C2H2_1"/>
    <property type="match status" value="1"/>
</dbReference>
<keyword evidence="4" id="KW-0862">Zinc</keyword>
<evidence type="ECO:0000313" key="9">
    <source>
        <dbReference type="Proteomes" id="UP001307889"/>
    </source>
</evidence>
<dbReference type="PROSITE" id="PS50157">
    <property type="entry name" value="ZINC_FINGER_C2H2_2"/>
    <property type="match status" value="1"/>
</dbReference>
<sequence length="535" mass="59958">METGMVNPNIKEEFILPDNEPLIDCSCVKVEMESEECEKDCDDDSSSSGRLEGLGASLAIIKMEMDLPDSSVSQEISDVEEVESYRYCQACGIPCNSEEELGNHWRILHSDTIMETQRKMDEKANGMGDRDQPASTGFGNRLQGFIDKQVNPRRNVMPSMCLYNCNACRYTSLSKQDVLKHMNTHIEVRVLSCEFCLPLFYDESVKTLGVVPFSCGHCLFRTEDLEEMRNHSMVHHKAATCLSELESEEYVSTSQTQQIFNESSGVPKEETVQIADDEVCVDGDRKYNLNKENFCSQQIAGDVTNGAKTGRNYGSSNHALIVEDFQSLSPPAIPRVISQTKANSTIFKAPPGNNGVIPVREFSDNSAAKSKRVVKANRVVAPRKSPRVLRPKLETHLANPEPAYYTPVSEPTYYMPVSEPPSFSVAVLPVNVAPVMPITVTTPLITSTTGGPQNPIPKKQKIHHKKRCPYCGREARDNYCLKVHMLTHSKEKPFACPYENCYYRATQKAHVMKHLQSERHNTSSRRLKNMPSDIS</sequence>
<dbReference type="SUPFAM" id="SSF57667">
    <property type="entry name" value="beta-beta-alpha zinc fingers"/>
    <property type="match status" value="1"/>
</dbReference>
<keyword evidence="3 5" id="KW-0863">Zinc-finger</keyword>
<keyword evidence="9" id="KW-1185">Reference proteome</keyword>
<evidence type="ECO:0000313" key="8">
    <source>
        <dbReference type="EMBL" id="BES96415.1"/>
    </source>
</evidence>
<reference evidence="8 9" key="1">
    <citation type="submission" date="2023-09" db="EMBL/GenBank/DDBJ databases">
        <title>Nesidiocoris tenuis whole genome shotgun sequence.</title>
        <authorList>
            <person name="Shibata T."/>
            <person name="Shimoda M."/>
            <person name="Kobayashi T."/>
            <person name="Uehara T."/>
        </authorList>
    </citation>
    <scope>NUCLEOTIDE SEQUENCE [LARGE SCALE GENOMIC DNA]</scope>
    <source>
        <strain evidence="8 9">Japan</strain>
    </source>
</reference>
<dbReference type="InterPro" id="IPR013087">
    <property type="entry name" value="Znf_C2H2_type"/>
</dbReference>
<dbReference type="SMART" id="SM00355">
    <property type="entry name" value="ZnF_C2H2"/>
    <property type="match status" value="5"/>
</dbReference>
<feature type="domain" description="C2H2-type" evidence="7">
    <location>
        <begin position="466"/>
        <end position="493"/>
    </location>
</feature>
<keyword evidence="2" id="KW-0677">Repeat</keyword>